<keyword evidence="14 15" id="KW-0511">Multifunctional enzyme</keyword>
<evidence type="ECO:0000256" key="3">
    <source>
        <dbReference type="ARBA" id="ARBA00004496"/>
    </source>
</evidence>
<evidence type="ECO:0000256" key="9">
    <source>
        <dbReference type="ARBA" id="ARBA00022605"/>
    </source>
</evidence>
<dbReference type="Pfam" id="PF01502">
    <property type="entry name" value="PRA-CH"/>
    <property type="match status" value="1"/>
</dbReference>
<dbReference type="EMBL" id="BAABDJ010000024">
    <property type="protein sequence ID" value="GAA4010702.1"/>
    <property type="molecule type" value="Genomic_DNA"/>
</dbReference>
<evidence type="ECO:0000256" key="8">
    <source>
        <dbReference type="ARBA" id="ARBA00022490"/>
    </source>
</evidence>
<dbReference type="Proteomes" id="UP001500567">
    <property type="component" value="Unassembled WGS sequence"/>
</dbReference>
<reference evidence="18" key="1">
    <citation type="journal article" date="2019" name="Int. J. Syst. Evol. Microbiol.">
        <title>The Global Catalogue of Microorganisms (GCM) 10K type strain sequencing project: providing services to taxonomists for standard genome sequencing and annotation.</title>
        <authorList>
            <consortium name="The Broad Institute Genomics Platform"/>
            <consortium name="The Broad Institute Genome Sequencing Center for Infectious Disease"/>
            <person name="Wu L."/>
            <person name="Ma J."/>
        </authorList>
    </citation>
    <scope>NUCLEOTIDE SEQUENCE [LARGE SCALE GENOMIC DNA]</scope>
    <source>
        <strain evidence="18">JCM 17224</strain>
    </source>
</reference>
<evidence type="ECO:0000256" key="7">
    <source>
        <dbReference type="ARBA" id="ARBA00008299"/>
    </source>
</evidence>
<dbReference type="Gene3D" id="1.10.287.1080">
    <property type="entry name" value="MazG-like"/>
    <property type="match status" value="1"/>
</dbReference>
<comment type="catalytic activity">
    <reaction evidence="2 15">
        <text>1-(5-phospho-beta-D-ribosyl)-ATP + H2O = 1-(5-phospho-beta-D-ribosyl)-5'-AMP + diphosphate + H(+)</text>
        <dbReference type="Rhea" id="RHEA:22828"/>
        <dbReference type="ChEBI" id="CHEBI:15377"/>
        <dbReference type="ChEBI" id="CHEBI:15378"/>
        <dbReference type="ChEBI" id="CHEBI:33019"/>
        <dbReference type="ChEBI" id="CHEBI:59457"/>
        <dbReference type="ChEBI" id="CHEBI:73183"/>
        <dbReference type="EC" id="3.6.1.31"/>
    </reaction>
</comment>
<evidence type="ECO:0000256" key="11">
    <source>
        <dbReference type="ARBA" id="ARBA00022801"/>
    </source>
</evidence>
<sequence length="212" mass="23327">MLDFAKMNDLLPAVVQDADTGQVLMLGYVNEEAWAKTQQEGRVTFFSRSKNRLWTKGETSGNYLTVVSLHPDCDGDAILIRARPDGPTCHRGTTSCFEQPEQTAYPAAPVGFLAELERLVQRRRDFPAEEPNSYTVSLFRKGMPKIAQKVGEEAVETVIDAVGGNIEGLKGEVADLLYHLLVLLAASQVTLEEVVAVLRARHSTIAAGIRRE</sequence>
<evidence type="ECO:0000256" key="14">
    <source>
        <dbReference type="ARBA" id="ARBA00023268"/>
    </source>
</evidence>
<keyword evidence="9 15" id="KW-0028">Amino-acid biosynthesis</keyword>
<dbReference type="NCBIfam" id="TIGR03188">
    <property type="entry name" value="histidine_hisI"/>
    <property type="match status" value="1"/>
</dbReference>
<dbReference type="NCBIfam" id="NF000768">
    <property type="entry name" value="PRK00051.1"/>
    <property type="match status" value="1"/>
</dbReference>
<keyword evidence="18" id="KW-1185">Reference proteome</keyword>
<dbReference type="NCBIfam" id="NF002747">
    <property type="entry name" value="PRK02759.1"/>
    <property type="match status" value="1"/>
</dbReference>
<organism evidence="17 18">
    <name type="scientific">Hymenobacter fastidiosus</name>
    <dbReference type="NCBI Taxonomy" id="486264"/>
    <lineage>
        <taxon>Bacteria</taxon>
        <taxon>Pseudomonadati</taxon>
        <taxon>Bacteroidota</taxon>
        <taxon>Cytophagia</taxon>
        <taxon>Cytophagales</taxon>
        <taxon>Hymenobacteraceae</taxon>
        <taxon>Hymenobacter</taxon>
    </lineage>
</organism>
<evidence type="ECO:0000256" key="4">
    <source>
        <dbReference type="ARBA" id="ARBA00005169"/>
    </source>
</evidence>
<keyword evidence="13 15" id="KW-0368">Histidine biosynthesis</keyword>
<dbReference type="Pfam" id="PF01503">
    <property type="entry name" value="PRA-PH"/>
    <property type="match status" value="1"/>
</dbReference>
<dbReference type="PANTHER" id="PTHR42945:SF9">
    <property type="entry name" value="HISTIDINE BIOSYNTHESIS BIFUNCTIONAL PROTEIN HISIE"/>
    <property type="match status" value="1"/>
</dbReference>
<evidence type="ECO:0000256" key="10">
    <source>
        <dbReference type="ARBA" id="ARBA00022741"/>
    </source>
</evidence>
<evidence type="ECO:0000313" key="18">
    <source>
        <dbReference type="Proteomes" id="UP001500567"/>
    </source>
</evidence>
<dbReference type="EC" id="3.5.4.19" evidence="15"/>
<comment type="subcellular location">
    <subcellularLocation>
        <location evidence="3 15">Cytoplasm</location>
    </subcellularLocation>
</comment>
<evidence type="ECO:0000256" key="13">
    <source>
        <dbReference type="ARBA" id="ARBA00023102"/>
    </source>
</evidence>
<dbReference type="InterPro" id="IPR021130">
    <property type="entry name" value="PRib-ATP_PPHydrolase-like"/>
</dbReference>
<comment type="pathway">
    <text evidence="5 15">Amino-acid biosynthesis; L-histidine biosynthesis; L-histidine from 5-phospho-alpha-D-ribose 1-diphosphate: step 2/9.</text>
</comment>
<evidence type="ECO:0000256" key="15">
    <source>
        <dbReference type="HAMAP-Rule" id="MF_01019"/>
    </source>
</evidence>
<comment type="catalytic activity">
    <reaction evidence="1 15">
        <text>1-(5-phospho-beta-D-ribosyl)-5'-AMP + H2O = 1-(5-phospho-beta-D-ribosyl)-5-[(5-phospho-beta-D-ribosylamino)methylideneamino]imidazole-4-carboxamide</text>
        <dbReference type="Rhea" id="RHEA:20049"/>
        <dbReference type="ChEBI" id="CHEBI:15377"/>
        <dbReference type="ChEBI" id="CHEBI:58435"/>
        <dbReference type="ChEBI" id="CHEBI:59457"/>
        <dbReference type="EC" id="3.5.4.19"/>
    </reaction>
</comment>
<comment type="similarity">
    <text evidence="7 15">In the N-terminal section; belongs to the PRA-CH family.</text>
</comment>
<dbReference type="PANTHER" id="PTHR42945">
    <property type="entry name" value="HISTIDINE BIOSYNTHESIS BIFUNCTIONAL PROTEIN"/>
    <property type="match status" value="1"/>
</dbReference>
<evidence type="ECO:0000256" key="5">
    <source>
        <dbReference type="ARBA" id="ARBA00005204"/>
    </source>
</evidence>
<accession>A0ABP7SEM2</accession>
<dbReference type="SUPFAM" id="SSF141734">
    <property type="entry name" value="HisI-like"/>
    <property type="match status" value="1"/>
</dbReference>
<dbReference type="HAMAP" id="MF_01019">
    <property type="entry name" value="HisIE"/>
    <property type="match status" value="1"/>
</dbReference>
<dbReference type="Gene3D" id="3.10.20.810">
    <property type="entry name" value="Phosphoribosyl-AMP cyclohydrolase"/>
    <property type="match status" value="1"/>
</dbReference>
<dbReference type="CDD" id="cd11534">
    <property type="entry name" value="NTP-PPase_HisIE_like"/>
    <property type="match status" value="1"/>
</dbReference>
<feature type="region of interest" description="Phosphoribosyl-AMP cyclohydrolase" evidence="15">
    <location>
        <begin position="1"/>
        <end position="112"/>
    </location>
</feature>
<keyword evidence="12 15" id="KW-0067">ATP-binding</keyword>
<feature type="domain" description="Phosphoribosyl-AMP cyclohydrolase" evidence="16">
    <location>
        <begin position="25"/>
        <end position="98"/>
    </location>
</feature>
<keyword evidence="8 15" id="KW-0963">Cytoplasm</keyword>
<dbReference type="SUPFAM" id="SSF101386">
    <property type="entry name" value="all-alpha NTP pyrophosphatases"/>
    <property type="match status" value="1"/>
</dbReference>
<comment type="caution">
    <text evidence="17">The sequence shown here is derived from an EMBL/GenBank/DDBJ whole genome shotgun (WGS) entry which is preliminary data.</text>
</comment>
<comment type="similarity">
    <text evidence="6 15">In the C-terminal section; belongs to the PRA-PH family.</text>
</comment>
<dbReference type="InterPro" id="IPR038019">
    <property type="entry name" value="PRib_AMP_CycHydrolase_sf"/>
</dbReference>
<dbReference type="InterPro" id="IPR002496">
    <property type="entry name" value="PRib_AMP_CycHydrolase_dom"/>
</dbReference>
<evidence type="ECO:0000259" key="16">
    <source>
        <dbReference type="Pfam" id="PF01502"/>
    </source>
</evidence>
<evidence type="ECO:0000256" key="1">
    <source>
        <dbReference type="ARBA" id="ARBA00000024"/>
    </source>
</evidence>
<comment type="pathway">
    <text evidence="4 15">Amino-acid biosynthesis; L-histidine biosynthesis; L-histidine from 5-phospho-alpha-D-ribose 1-diphosphate: step 3/9.</text>
</comment>
<dbReference type="InterPro" id="IPR023019">
    <property type="entry name" value="His_synth_HisIE"/>
</dbReference>
<evidence type="ECO:0000313" key="17">
    <source>
        <dbReference type="EMBL" id="GAA4010702.1"/>
    </source>
</evidence>
<evidence type="ECO:0000256" key="2">
    <source>
        <dbReference type="ARBA" id="ARBA00001460"/>
    </source>
</evidence>
<name>A0ABP7SEM2_9BACT</name>
<evidence type="ECO:0000256" key="6">
    <source>
        <dbReference type="ARBA" id="ARBA00007731"/>
    </source>
</evidence>
<keyword evidence="11 15" id="KW-0378">Hydrolase</keyword>
<keyword evidence="10 15" id="KW-0547">Nucleotide-binding</keyword>
<dbReference type="InterPro" id="IPR008179">
    <property type="entry name" value="HisE"/>
</dbReference>
<evidence type="ECO:0000256" key="12">
    <source>
        <dbReference type="ARBA" id="ARBA00022840"/>
    </source>
</evidence>
<dbReference type="HAMAP" id="MF_01020">
    <property type="entry name" value="HisE"/>
    <property type="match status" value="1"/>
</dbReference>
<protein>
    <recommendedName>
        <fullName evidence="15">Histidine biosynthesis bifunctional protein HisIE</fullName>
    </recommendedName>
    <domain>
        <recommendedName>
            <fullName evidence="15">Phosphoribosyl-AMP cyclohydrolase</fullName>
            <shortName evidence="15">PRA-CH</shortName>
            <ecNumber evidence="15">3.5.4.19</ecNumber>
        </recommendedName>
    </domain>
    <domain>
        <recommendedName>
            <fullName evidence="15">Phosphoribosyl-ATP pyrophosphatase</fullName>
            <shortName evidence="15">PRA-PH</shortName>
            <ecNumber evidence="15">3.6.1.31</ecNumber>
        </recommendedName>
    </domain>
</protein>
<feature type="region of interest" description="Phosphoribosyl-ATP pyrophosphohydrolase" evidence="15">
    <location>
        <begin position="113"/>
        <end position="212"/>
    </location>
</feature>
<dbReference type="EC" id="3.6.1.31" evidence="15"/>
<gene>
    <name evidence="15 17" type="primary">hisIE</name>
    <name evidence="15" type="synonym">hisI</name>
    <name evidence="17" type="ORF">GCM10022408_23840</name>
</gene>
<proteinExistence type="inferred from homology"/>